<dbReference type="OrthoDB" id="10586016at2759"/>
<dbReference type="Pfam" id="PF13148">
    <property type="entry name" value="DUF3987"/>
    <property type="match status" value="1"/>
</dbReference>
<accession>A0A2K3CMT0</accession>
<dbReference type="EMBL" id="KZ454974">
    <property type="protein sequence ID" value="PNW69583.1"/>
    <property type="molecule type" value="Genomic_DNA"/>
</dbReference>
<proteinExistence type="predicted"/>
<dbReference type="KEGG" id="cre:CHLRE_47g761097v5"/>
<evidence type="ECO:0000313" key="3">
    <source>
        <dbReference type="Proteomes" id="UP000006906"/>
    </source>
</evidence>
<evidence type="ECO:0000313" key="2">
    <source>
        <dbReference type="EMBL" id="PNW69583.1"/>
    </source>
</evidence>
<keyword evidence="1" id="KW-0732">Signal</keyword>
<dbReference type="InterPro" id="IPR025048">
    <property type="entry name" value="DUF3987"/>
</dbReference>
<dbReference type="GeneID" id="66057392"/>
<name>A0A2K3CMT0_CHLRE</name>
<feature type="chain" id="PRO_5014401081" evidence="1">
    <location>
        <begin position="33"/>
        <end position="479"/>
    </location>
</feature>
<dbReference type="RefSeq" id="XP_042914012.1">
    <property type="nucleotide sequence ID" value="XM_043073061.1"/>
</dbReference>
<dbReference type="InParanoid" id="A0A2K3CMT0"/>
<sequence length="479" mass="52665">MLAKTCPRCLAATDCLWIILCYTLFFGDLAEAVPTQKPTPSQPDSTNIMIAITEHLWPALFSWDVISPSLSALCHYYGDAVGAPPESVLYSLLAIVPILTWGMRVAPKNKECMSEALFNFVLMTQPSAAARPAEEQWQCPPLNTDQECTAIGSFTMEGLMRRWRDYPYRNLCLADEHRVFRESLGLYKAADKADYDLGLLLSCYSDIPFSRVLSRETQDIPHPGMSVLAYTQPSDAFKFLASDKSASGLTARFLAIAPPVCCKGYEEVGTIPDDAALLPETVSEEVRTLLQNRVTASQGIGGDPNGWVKNTILFEALHHIQCAAFQRRLEANGVSHLLRLSEPATRKFAIIFDTATTRMMESWRRGDEATSADIAKDRPRLLRVAGTLAILEYGLEMAFGTCPRSVVSWEVGEAQLDAARVIIDYGSLAKEVLGKLARGTLNTAAGCDASPQEHLTDAEEEAKTALRTAETAFRSRLAP</sequence>
<protein>
    <submittedName>
        <fullName evidence="2">Uncharacterized protein</fullName>
    </submittedName>
</protein>
<reference evidence="2 3" key="1">
    <citation type="journal article" date="2007" name="Science">
        <title>The Chlamydomonas genome reveals the evolution of key animal and plant functions.</title>
        <authorList>
            <person name="Merchant S.S."/>
            <person name="Prochnik S.E."/>
            <person name="Vallon O."/>
            <person name="Harris E.H."/>
            <person name="Karpowicz S.J."/>
            <person name="Witman G.B."/>
            <person name="Terry A."/>
            <person name="Salamov A."/>
            <person name="Fritz-Laylin L.K."/>
            <person name="Marechal-Drouard L."/>
            <person name="Marshall W.F."/>
            <person name="Qu L.H."/>
            <person name="Nelson D.R."/>
            <person name="Sanderfoot A.A."/>
            <person name="Spalding M.H."/>
            <person name="Kapitonov V.V."/>
            <person name="Ren Q."/>
            <person name="Ferris P."/>
            <person name="Lindquist E."/>
            <person name="Shapiro H."/>
            <person name="Lucas S.M."/>
            <person name="Grimwood J."/>
            <person name="Schmutz J."/>
            <person name="Cardol P."/>
            <person name="Cerutti H."/>
            <person name="Chanfreau G."/>
            <person name="Chen C.L."/>
            <person name="Cognat V."/>
            <person name="Croft M.T."/>
            <person name="Dent R."/>
            <person name="Dutcher S."/>
            <person name="Fernandez E."/>
            <person name="Fukuzawa H."/>
            <person name="Gonzalez-Ballester D."/>
            <person name="Gonzalez-Halphen D."/>
            <person name="Hallmann A."/>
            <person name="Hanikenne M."/>
            <person name="Hippler M."/>
            <person name="Inwood W."/>
            <person name="Jabbari K."/>
            <person name="Kalanon M."/>
            <person name="Kuras R."/>
            <person name="Lefebvre P.A."/>
            <person name="Lemaire S.D."/>
            <person name="Lobanov A.V."/>
            <person name="Lohr M."/>
            <person name="Manuell A."/>
            <person name="Meier I."/>
            <person name="Mets L."/>
            <person name="Mittag M."/>
            <person name="Mittelmeier T."/>
            <person name="Moroney J.V."/>
            <person name="Moseley J."/>
            <person name="Napoli C."/>
            <person name="Nedelcu A.M."/>
            <person name="Niyogi K."/>
            <person name="Novoselov S.V."/>
            <person name="Paulsen I.T."/>
            <person name="Pazour G."/>
            <person name="Purton S."/>
            <person name="Ral J.P."/>
            <person name="Riano-Pachon D.M."/>
            <person name="Riekhof W."/>
            <person name="Rymarquis L."/>
            <person name="Schroda M."/>
            <person name="Stern D."/>
            <person name="Umen J."/>
            <person name="Willows R."/>
            <person name="Wilson N."/>
            <person name="Zimmer S.L."/>
            <person name="Allmer J."/>
            <person name="Balk J."/>
            <person name="Bisova K."/>
            <person name="Chen C.J."/>
            <person name="Elias M."/>
            <person name="Gendler K."/>
            <person name="Hauser C."/>
            <person name="Lamb M.R."/>
            <person name="Ledford H."/>
            <person name="Long J.C."/>
            <person name="Minagawa J."/>
            <person name="Page M.D."/>
            <person name="Pan J."/>
            <person name="Pootakham W."/>
            <person name="Roje S."/>
            <person name="Rose A."/>
            <person name="Stahlberg E."/>
            <person name="Terauchi A.M."/>
            <person name="Yang P."/>
            <person name="Ball S."/>
            <person name="Bowler C."/>
            <person name="Dieckmann C.L."/>
            <person name="Gladyshev V.N."/>
            <person name="Green P."/>
            <person name="Jorgensen R."/>
            <person name="Mayfield S."/>
            <person name="Mueller-Roeber B."/>
            <person name="Rajamani S."/>
            <person name="Sayre R.T."/>
            <person name="Brokstein P."/>
            <person name="Dubchak I."/>
            <person name="Goodstein D."/>
            <person name="Hornick L."/>
            <person name="Huang Y.W."/>
            <person name="Jhaveri J."/>
            <person name="Luo Y."/>
            <person name="Martinez D."/>
            <person name="Ngau W.C."/>
            <person name="Otillar B."/>
            <person name="Poliakov A."/>
            <person name="Porter A."/>
            <person name="Szajkowski L."/>
            <person name="Werner G."/>
            <person name="Zhou K."/>
            <person name="Grigoriev I.V."/>
            <person name="Rokhsar D.S."/>
            <person name="Grossman A.R."/>
        </authorList>
    </citation>
    <scope>NUCLEOTIDE SEQUENCE [LARGE SCALE GENOMIC DNA]</scope>
    <source>
        <strain evidence="3">CC-503</strain>
    </source>
</reference>
<gene>
    <name evidence="2" type="ORF">CHLRE_47g761097v5</name>
</gene>
<evidence type="ECO:0000256" key="1">
    <source>
        <dbReference type="SAM" id="SignalP"/>
    </source>
</evidence>
<dbReference type="AlphaFoldDB" id="A0A2K3CMT0"/>
<keyword evidence="3" id="KW-1185">Reference proteome</keyword>
<feature type="signal peptide" evidence="1">
    <location>
        <begin position="1"/>
        <end position="32"/>
    </location>
</feature>
<dbReference type="Proteomes" id="UP000006906">
    <property type="component" value="Unassembled WGS sequence"/>
</dbReference>
<organism evidence="2 3">
    <name type="scientific">Chlamydomonas reinhardtii</name>
    <name type="common">Chlamydomonas smithii</name>
    <dbReference type="NCBI Taxonomy" id="3055"/>
    <lineage>
        <taxon>Eukaryota</taxon>
        <taxon>Viridiplantae</taxon>
        <taxon>Chlorophyta</taxon>
        <taxon>core chlorophytes</taxon>
        <taxon>Chlorophyceae</taxon>
        <taxon>CS clade</taxon>
        <taxon>Chlamydomonadales</taxon>
        <taxon>Chlamydomonadaceae</taxon>
        <taxon>Chlamydomonas</taxon>
    </lineage>
</organism>
<dbReference type="Gramene" id="PNW69583">
    <property type="protein sequence ID" value="PNW69583"/>
    <property type="gene ID" value="CHLRE_47g761097v5"/>
</dbReference>